<name>A0A1F4V3L2_UNCKA</name>
<dbReference type="EMBL" id="MEVH01000014">
    <property type="protein sequence ID" value="OGC51762.1"/>
    <property type="molecule type" value="Genomic_DNA"/>
</dbReference>
<evidence type="ECO:0000313" key="2">
    <source>
        <dbReference type="Proteomes" id="UP000178771"/>
    </source>
</evidence>
<reference evidence="1 2" key="1">
    <citation type="journal article" date="2016" name="Nat. Commun.">
        <title>Thousands of microbial genomes shed light on interconnected biogeochemical processes in an aquifer system.</title>
        <authorList>
            <person name="Anantharaman K."/>
            <person name="Brown C.T."/>
            <person name="Hug L.A."/>
            <person name="Sharon I."/>
            <person name="Castelle C.J."/>
            <person name="Probst A.J."/>
            <person name="Thomas B.C."/>
            <person name="Singh A."/>
            <person name="Wilkins M.J."/>
            <person name="Karaoz U."/>
            <person name="Brodie E.L."/>
            <person name="Williams K.H."/>
            <person name="Hubbard S.S."/>
            <person name="Banfield J.F."/>
        </authorList>
    </citation>
    <scope>NUCLEOTIDE SEQUENCE [LARGE SCALE GENOMIC DNA]</scope>
</reference>
<gene>
    <name evidence="1" type="ORF">A2982_00570</name>
</gene>
<proteinExistence type="predicted"/>
<comment type="caution">
    <text evidence="1">The sequence shown here is derived from an EMBL/GenBank/DDBJ whole genome shotgun (WGS) entry which is preliminary data.</text>
</comment>
<protein>
    <submittedName>
        <fullName evidence="1">Uncharacterized protein</fullName>
    </submittedName>
</protein>
<sequence>MKVKYVKDFEYDAFMIWIMLSDDDPSGVKNRAKSMGISKTELKRIYGVEDYQDAKGYVENLAKKKYSKCEEDIDRVIPLYQKEWDKINDTFSSEVEKVTGRKWKYNIYKVVVGPFHPGISTQEGDTVVRSAFEDSEGQKRITAHEILMSHIWCIFFEKLSTAQTINEQIKRYLS</sequence>
<organism evidence="1 2">
    <name type="scientific">candidate division WWE3 bacterium RIFCSPLOWO2_01_FULL_39_13</name>
    <dbReference type="NCBI Taxonomy" id="1802624"/>
    <lineage>
        <taxon>Bacteria</taxon>
        <taxon>Katanobacteria</taxon>
    </lineage>
</organism>
<accession>A0A1F4V3L2</accession>
<evidence type="ECO:0000313" key="1">
    <source>
        <dbReference type="EMBL" id="OGC51762.1"/>
    </source>
</evidence>
<dbReference type="Proteomes" id="UP000178771">
    <property type="component" value="Unassembled WGS sequence"/>
</dbReference>
<dbReference type="AlphaFoldDB" id="A0A1F4V3L2"/>